<dbReference type="EMBL" id="OU015566">
    <property type="protein sequence ID" value="CAG5105704.1"/>
    <property type="molecule type" value="Genomic_DNA"/>
</dbReference>
<gene>
    <name evidence="11" type="ORF">OKIOD_LOCUS11143</name>
</gene>
<evidence type="ECO:0000313" key="12">
    <source>
        <dbReference type="Proteomes" id="UP001158576"/>
    </source>
</evidence>
<evidence type="ECO:0000256" key="10">
    <source>
        <dbReference type="SAM" id="Phobius"/>
    </source>
</evidence>
<keyword evidence="6 10" id="KW-0472">Membrane</keyword>
<name>A0ABN7SQW0_OIKDI</name>
<feature type="compositionally biased region" description="Polar residues" evidence="9">
    <location>
        <begin position="10"/>
        <end position="19"/>
    </location>
</feature>
<feature type="compositionally biased region" description="Basic residues" evidence="9">
    <location>
        <begin position="20"/>
        <end position="29"/>
    </location>
</feature>
<dbReference type="Proteomes" id="UP001158576">
    <property type="component" value="Chromosome 1"/>
</dbReference>
<proteinExistence type="inferred from homology"/>
<accession>A0ABN7SQW0</accession>
<dbReference type="PANTHER" id="PTHR15601:SF0">
    <property type="entry name" value="GEO09675P1"/>
    <property type="match status" value="1"/>
</dbReference>
<evidence type="ECO:0000256" key="1">
    <source>
        <dbReference type="ARBA" id="ARBA00004389"/>
    </source>
</evidence>
<evidence type="ECO:0000256" key="6">
    <source>
        <dbReference type="ARBA" id="ARBA00023136"/>
    </source>
</evidence>
<evidence type="ECO:0000256" key="3">
    <source>
        <dbReference type="ARBA" id="ARBA00022692"/>
    </source>
</evidence>
<comment type="subunit">
    <text evidence="8">Interacts with SEC61B, SEC61A1 and the SEC61 complex. Interacts with CANX.</text>
</comment>
<keyword evidence="12" id="KW-1185">Reference proteome</keyword>
<sequence>MARAQKRRTANNVFSQNITKKGHVQKTRNPKPEKYPVGPWLLGLFIFVVCGSAIFEIILKIQAYARS</sequence>
<dbReference type="Pfam" id="PF06624">
    <property type="entry name" value="RAMP4"/>
    <property type="match status" value="1"/>
</dbReference>
<evidence type="ECO:0000256" key="9">
    <source>
        <dbReference type="SAM" id="MobiDB-lite"/>
    </source>
</evidence>
<organism evidence="11 12">
    <name type="scientific">Oikopleura dioica</name>
    <name type="common">Tunicate</name>
    <dbReference type="NCBI Taxonomy" id="34765"/>
    <lineage>
        <taxon>Eukaryota</taxon>
        <taxon>Metazoa</taxon>
        <taxon>Chordata</taxon>
        <taxon>Tunicata</taxon>
        <taxon>Appendicularia</taxon>
        <taxon>Copelata</taxon>
        <taxon>Oikopleuridae</taxon>
        <taxon>Oikopleura</taxon>
    </lineage>
</organism>
<keyword evidence="4" id="KW-0256">Endoplasmic reticulum</keyword>
<feature type="region of interest" description="Disordered" evidence="9">
    <location>
        <begin position="1"/>
        <end position="32"/>
    </location>
</feature>
<dbReference type="InterPro" id="IPR010580">
    <property type="entry name" value="ER_stress-assoc"/>
</dbReference>
<evidence type="ECO:0000256" key="4">
    <source>
        <dbReference type="ARBA" id="ARBA00022824"/>
    </source>
</evidence>
<evidence type="ECO:0000256" key="5">
    <source>
        <dbReference type="ARBA" id="ARBA00022989"/>
    </source>
</evidence>
<evidence type="ECO:0000256" key="8">
    <source>
        <dbReference type="ARBA" id="ARBA00038831"/>
    </source>
</evidence>
<keyword evidence="5 10" id="KW-1133">Transmembrane helix</keyword>
<protein>
    <submittedName>
        <fullName evidence="11">Oidioi.mRNA.OKI2018_I69.chr1.g2378.t1.cds</fullName>
    </submittedName>
</protein>
<keyword evidence="3 10" id="KW-0812">Transmembrane</keyword>
<comment type="similarity">
    <text evidence="2">Belongs to the RAMP4 family.</text>
</comment>
<dbReference type="PANTHER" id="PTHR15601">
    <property type="entry name" value="STRESS ASSOCIATED ENDOPLASMIC RETICULUM PROTEIN SERP1/RAMP4"/>
    <property type="match status" value="1"/>
</dbReference>
<reference evidence="11 12" key="1">
    <citation type="submission" date="2021-04" db="EMBL/GenBank/DDBJ databases">
        <authorList>
            <person name="Bliznina A."/>
        </authorList>
    </citation>
    <scope>NUCLEOTIDE SEQUENCE [LARGE SCALE GENOMIC DNA]</scope>
</reference>
<evidence type="ECO:0000313" key="11">
    <source>
        <dbReference type="EMBL" id="CAG5105704.1"/>
    </source>
</evidence>
<comment type="function">
    <text evidence="7">Interacts with target proteins during their translocation into the lumen of the endoplasmic reticulum. Protects unfolded target proteins against degradation during ER stress. May facilitate glycosylation of target proteins after termination of ER stress. May modulate the use of N-glycosylation sites on target proteins.</text>
</comment>
<evidence type="ECO:0000256" key="2">
    <source>
        <dbReference type="ARBA" id="ARBA00005500"/>
    </source>
</evidence>
<comment type="subcellular location">
    <subcellularLocation>
        <location evidence="1">Endoplasmic reticulum membrane</location>
        <topology evidence="1">Single-pass membrane protein</topology>
    </subcellularLocation>
</comment>
<evidence type="ECO:0000256" key="7">
    <source>
        <dbReference type="ARBA" id="ARBA00037157"/>
    </source>
</evidence>
<feature type="transmembrane region" description="Helical" evidence="10">
    <location>
        <begin position="40"/>
        <end position="59"/>
    </location>
</feature>